<reference evidence="1" key="2">
    <citation type="submission" date="2021-03" db="UniProtKB">
        <authorList>
            <consortium name="EnsemblPlants"/>
        </authorList>
    </citation>
    <scope>IDENTIFICATION</scope>
</reference>
<evidence type="ECO:0000313" key="1">
    <source>
        <dbReference type="EnsemblPlants" id="AUR62002666-RA:cds"/>
    </source>
</evidence>
<evidence type="ECO:0000313" key="2">
    <source>
        <dbReference type="Proteomes" id="UP000596660"/>
    </source>
</evidence>
<organism evidence="1 2">
    <name type="scientific">Chenopodium quinoa</name>
    <name type="common">Quinoa</name>
    <dbReference type="NCBI Taxonomy" id="63459"/>
    <lineage>
        <taxon>Eukaryota</taxon>
        <taxon>Viridiplantae</taxon>
        <taxon>Streptophyta</taxon>
        <taxon>Embryophyta</taxon>
        <taxon>Tracheophyta</taxon>
        <taxon>Spermatophyta</taxon>
        <taxon>Magnoliopsida</taxon>
        <taxon>eudicotyledons</taxon>
        <taxon>Gunneridae</taxon>
        <taxon>Pentapetalae</taxon>
        <taxon>Caryophyllales</taxon>
        <taxon>Chenopodiaceae</taxon>
        <taxon>Chenopodioideae</taxon>
        <taxon>Atripliceae</taxon>
        <taxon>Chenopodium</taxon>
    </lineage>
</organism>
<proteinExistence type="predicted"/>
<dbReference type="Proteomes" id="UP000596660">
    <property type="component" value="Unplaced"/>
</dbReference>
<dbReference type="PANTHER" id="PTHR10492">
    <property type="match status" value="1"/>
</dbReference>
<reference evidence="1" key="1">
    <citation type="journal article" date="2017" name="Nature">
        <title>The genome of Chenopodium quinoa.</title>
        <authorList>
            <person name="Jarvis D.E."/>
            <person name="Ho Y.S."/>
            <person name="Lightfoot D.J."/>
            <person name="Schmoeckel S.M."/>
            <person name="Li B."/>
            <person name="Borm T.J.A."/>
            <person name="Ohyanagi H."/>
            <person name="Mineta K."/>
            <person name="Michell C.T."/>
            <person name="Saber N."/>
            <person name="Kharbatia N.M."/>
            <person name="Rupper R.R."/>
            <person name="Sharp A.R."/>
            <person name="Dally N."/>
            <person name="Boughton B.A."/>
            <person name="Woo Y.H."/>
            <person name="Gao G."/>
            <person name="Schijlen E.G.W.M."/>
            <person name="Guo X."/>
            <person name="Momin A.A."/>
            <person name="Negrao S."/>
            <person name="Al-Babili S."/>
            <person name="Gehring C."/>
            <person name="Roessner U."/>
            <person name="Jung C."/>
            <person name="Murphy K."/>
            <person name="Arold S.T."/>
            <person name="Gojobori T."/>
            <person name="van der Linden C.G."/>
            <person name="van Loo E.N."/>
            <person name="Jellen E.N."/>
            <person name="Maughan P.J."/>
            <person name="Tester M."/>
        </authorList>
    </citation>
    <scope>NUCLEOTIDE SEQUENCE [LARGE SCALE GENOMIC DNA]</scope>
    <source>
        <strain evidence="1">cv. PI 614886</strain>
    </source>
</reference>
<protein>
    <submittedName>
        <fullName evidence="1">Uncharacterized protein</fullName>
    </submittedName>
</protein>
<dbReference type="AlphaFoldDB" id="A0A803KUF8"/>
<sequence length="384" mass="44611">MNKGPDIALARIEQTRGENEGSHTQTPGEKVVDEIENYLKCRYVSASKACWRIFSFIIQYKDPLVQRLTFHLENQQHVLFQDHEHLNDVLERVGQKKTTLTEWMTANKLYAEARDLTYVDFPTEWRCDMLRRHQDSGGIIHPTYKAACHALELLTGDNEWHEFLHEAVIWATGTQLRNLFVTILLFCEVSDPKDLWEKHWEALSDDITHRQRQRLGIANLSLTKEQLRNYALYEIEKLLNRENRSLIDYHGIPLPDATLLQDSGNRMVLEEQSYDTQSLARNACDLENGLNAEQRNVYDNILEAVRPGLHTTCGDVLIRYKMAIHPKASAIPNQGLLRNDNQQKPRANFRSRWNILTRTSLQPWATLRGCLKSHRKKGTQNLHP</sequence>
<name>A0A803KUF8_CHEQI</name>
<dbReference type="EnsemblPlants" id="AUR62002666-RA">
    <property type="protein sequence ID" value="AUR62002666-RA:cds"/>
    <property type="gene ID" value="AUR62002666"/>
</dbReference>
<dbReference type="Gramene" id="AUR62002666-RA">
    <property type="protein sequence ID" value="AUR62002666-RA:cds"/>
    <property type="gene ID" value="AUR62002666"/>
</dbReference>
<accession>A0A803KUF8</accession>
<dbReference type="PANTHER" id="PTHR10492:SF90">
    <property type="entry name" value="ATP-DEPENDENT DNA HELICASE"/>
    <property type="match status" value="1"/>
</dbReference>
<keyword evidence="2" id="KW-1185">Reference proteome</keyword>